<dbReference type="EMBL" id="CAJOBR010035164">
    <property type="protein sequence ID" value="CAF5009604.1"/>
    <property type="molecule type" value="Genomic_DNA"/>
</dbReference>
<organism evidence="1 2">
    <name type="scientific">Rotaria socialis</name>
    <dbReference type="NCBI Taxonomy" id="392032"/>
    <lineage>
        <taxon>Eukaryota</taxon>
        <taxon>Metazoa</taxon>
        <taxon>Spiralia</taxon>
        <taxon>Gnathifera</taxon>
        <taxon>Rotifera</taxon>
        <taxon>Eurotatoria</taxon>
        <taxon>Bdelloidea</taxon>
        <taxon>Philodinida</taxon>
        <taxon>Philodinidae</taxon>
        <taxon>Rotaria</taxon>
    </lineage>
</organism>
<accession>A0A822B946</accession>
<feature type="non-terminal residue" evidence="1">
    <location>
        <position position="119"/>
    </location>
</feature>
<comment type="caution">
    <text evidence="1">The sequence shown here is derived from an EMBL/GenBank/DDBJ whole genome shotgun (WGS) entry which is preliminary data.</text>
</comment>
<sequence>KYIITETLLSIPLNVLDLRDNDFFMFIGQFCSQDVVEYLKLLGVRSVDSLLGIDDIFLPLQEDYLELIDVKKKLAFRRSDGSYVIKIGVQYDINELTKNLRNVLISKGQMTNDLGNEKE</sequence>
<gene>
    <name evidence="1" type="ORF">QYT958_LOCUS38946</name>
</gene>
<evidence type="ECO:0000313" key="2">
    <source>
        <dbReference type="Proteomes" id="UP000663848"/>
    </source>
</evidence>
<proteinExistence type="predicted"/>
<dbReference type="AlphaFoldDB" id="A0A822B946"/>
<reference evidence="1" key="1">
    <citation type="submission" date="2021-02" db="EMBL/GenBank/DDBJ databases">
        <authorList>
            <person name="Nowell W R."/>
        </authorList>
    </citation>
    <scope>NUCLEOTIDE SEQUENCE</scope>
</reference>
<dbReference type="Proteomes" id="UP000663848">
    <property type="component" value="Unassembled WGS sequence"/>
</dbReference>
<feature type="non-terminal residue" evidence="1">
    <location>
        <position position="1"/>
    </location>
</feature>
<evidence type="ECO:0000313" key="1">
    <source>
        <dbReference type="EMBL" id="CAF5009604.1"/>
    </source>
</evidence>
<name>A0A822B946_9BILA</name>
<protein>
    <submittedName>
        <fullName evidence="1">Uncharacterized protein</fullName>
    </submittedName>
</protein>